<gene>
    <name evidence="3" type="ORF">ACFQMF_03790</name>
</gene>
<dbReference type="Proteomes" id="UP001596545">
    <property type="component" value="Unassembled WGS sequence"/>
</dbReference>
<dbReference type="PANTHER" id="PTHR43569:SF2">
    <property type="entry name" value="AMIDOHYDROLASE-RELATED DOMAIN-CONTAINING PROTEIN"/>
    <property type="match status" value="1"/>
</dbReference>
<dbReference type="Gene3D" id="3.20.20.140">
    <property type="entry name" value="Metal-dependent hydrolases"/>
    <property type="match status" value="1"/>
</dbReference>
<name>A0ABD6AIL5_9EURY</name>
<evidence type="ECO:0000259" key="2">
    <source>
        <dbReference type="Pfam" id="PF04909"/>
    </source>
</evidence>
<evidence type="ECO:0000313" key="3">
    <source>
        <dbReference type="EMBL" id="MFC7323701.1"/>
    </source>
</evidence>
<accession>A0ABD6AIL5</accession>
<dbReference type="SUPFAM" id="SSF51556">
    <property type="entry name" value="Metallo-dependent hydrolases"/>
    <property type="match status" value="1"/>
</dbReference>
<evidence type="ECO:0000256" key="1">
    <source>
        <dbReference type="ARBA" id="ARBA00038310"/>
    </source>
</evidence>
<dbReference type="EMBL" id="JBHTBL010000002">
    <property type="protein sequence ID" value="MFC7323701.1"/>
    <property type="molecule type" value="Genomic_DNA"/>
</dbReference>
<dbReference type="InterPro" id="IPR006680">
    <property type="entry name" value="Amidohydro-rel"/>
</dbReference>
<dbReference type="InterPro" id="IPR052350">
    <property type="entry name" value="Metallo-dep_Lactonases"/>
</dbReference>
<feature type="domain" description="Amidohydrolase-related" evidence="2">
    <location>
        <begin position="4"/>
        <end position="262"/>
    </location>
</feature>
<keyword evidence="4" id="KW-1185">Reference proteome</keyword>
<organism evidence="3 4">
    <name type="scientific">Halorubrum rutilum</name>
    <dbReference type="NCBI Taxonomy" id="1364933"/>
    <lineage>
        <taxon>Archaea</taxon>
        <taxon>Methanobacteriati</taxon>
        <taxon>Methanobacteriota</taxon>
        <taxon>Stenosarchaea group</taxon>
        <taxon>Halobacteria</taxon>
        <taxon>Halobacteriales</taxon>
        <taxon>Haloferacaceae</taxon>
        <taxon>Halorubrum</taxon>
    </lineage>
</organism>
<dbReference type="AlphaFoldDB" id="A0ABD6AIL5"/>
<comment type="caution">
    <text evidence="3">The sequence shown here is derived from an EMBL/GenBank/DDBJ whole genome shotgun (WGS) entry which is preliminary data.</text>
</comment>
<dbReference type="RefSeq" id="WP_256407625.1">
    <property type="nucleotide sequence ID" value="NZ_JANHDN010000001.1"/>
</dbReference>
<comment type="similarity">
    <text evidence="1">Belongs to the metallo-dependent hydrolases superfamily.</text>
</comment>
<protein>
    <submittedName>
        <fullName evidence="3">Amidohydrolase family protein</fullName>
    </submittedName>
</protein>
<dbReference type="Pfam" id="PF04909">
    <property type="entry name" value="Amidohydro_2"/>
    <property type="match status" value="1"/>
</dbReference>
<proteinExistence type="inferred from homology"/>
<dbReference type="PANTHER" id="PTHR43569">
    <property type="entry name" value="AMIDOHYDROLASE"/>
    <property type="match status" value="1"/>
</dbReference>
<reference evidence="3 4" key="1">
    <citation type="journal article" date="2019" name="Int. J. Syst. Evol. Microbiol.">
        <title>The Global Catalogue of Microorganisms (GCM) 10K type strain sequencing project: providing services to taxonomists for standard genome sequencing and annotation.</title>
        <authorList>
            <consortium name="The Broad Institute Genomics Platform"/>
            <consortium name="The Broad Institute Genome Sequencing Center for Infectious Disease"/>
            <person name="Wu L."/>
            <person name="Ma J."/>
        </authorList>
    </citation>
    <scope>NUCLEOTIDE SEQUENCE [LARGE SCALE GENOMIC DNA]</scope>
    <source>
        <strain evidence="3 4">CGMCC 1.12554</strain>
    </source>
</reference>
<evidence type="ECO:0000313" key="4">
    <source>
        <dbReference type="Proteomes" id="UP001596545"/>
    </source>
</evidence>
<dbReference type="InterPro" id="IPR032466">
    <property type="entry name" value="Metal_Hydrolase"/>
</dbReference>
<sequence length="289" mass="33243">MRLVDTHTHTWGSDTAELPWPEPVLPPGWEGPYTAHDLIEDMDAASVEEAVTVTTPMYGRGVRANEYTMRSVEAYPDRLWGVGLMDFYGDPDEVRAALRRVVGHERMLGVRLHACLEYEEHSTDLDRTADWILDDELEPVWTEASRQEATVFIFPKAEQLSMVATLAERHPDVQLIVDHMAFPDETTSPDAAPWTDFETVAESDNVAVKMSSLPRSSEEDWPYEDLWGYVRNLADWFGTDRLLLGSDYPWMDDWATYEQCLSWIEEVPFLSARDYSYLSHRTFDAILRD</sequence>